<accession>A0A5J5G0A8</accession>
<dbReference type="PANTHER" id="PTHR43539:SF91">
    <property type="entry name" value="FAD-DEPENDENT URATE HYDROXYLASE"/>
    <property type="match status" value="1"/>
</dbReference>
<dbReference type="Gene3D" id="3.50.50.60">
    <property type="entry name" value="FAD/NAD(P)-binding domain"/>
    <property type="match status" value="1"/>
</dbReference>
<dbReference type="Proteomes" id="UP000367750">
    <property type="component" value="Unassembled WGS sequence"/>
</dbReference>
<name>A0A5J5G0A8_9BACL</name>
<dbReference type="GO" id="GO:0050660">
    <property type="term" value="F:flavin adenine dinucleotide binding"/>
    <property type="evidence" value="ECO:0007669"/>
    <property type="project" value="TreeGrafter"/>
</dbReference>
<evidence type="ECO:0000259" key="2">
    <source>
        <dbReference type="Pfam" id="PF13454"/>
    </source>
</evidence>
<sequence>MSLEALNDRVRTELDYLAFGGADWVKPRTSPEGHVYDAVIVGGGQSGLGAAFGLLRERVSNILVIDENPEGLEGPWETYARMVTLRTPKWLTSIDLGVAALTFRSWWEAQHGPEGWKALDKIPRGEWMSYLRWFRRVLGLPVRNEVRLKLIEKLDDGLYRLHTEGEGSAEPALLARKVVLATGIQGGGEWHVPELVSSRLSGHLYTHTSQPIDFAGLRGRRIGILGGGASAFDNANYALAEGAAEVHVFVRREELPSVNPIRQMEVSGMIERFHTLRDDEKYAAISHFFRFNQPPTNDTFRRAASRPGFRLHLGSPWLDAEDLGRKARISTPKETFEFDYLIISTGLMSDPALRPELRLLEAHLARWSDRYQAPAEAANPLLDAHPYLTGGFAATARTEADAEAVYGLFIFNYSALVSCGLSASAISGTRHAVPKLASAVADQLFLDDKASILNSFFAYSEPEFLGEWPQRA</sequence>
<protein>
    <submittedName>
        <fullName evidence="3">NAD(P)/FAD-dependent oxidoreductase</fullName>
    </submittedName>
</protein>
<dbReference type="InterPro" id="IPR038732">
    <property type="entry name" value="HpyO/CreE_NAD-binding"/>
</dbReference>
<dbReference type="InterPro" id="IPR050982">
    <property type="entry name" value="Auxin_biosynth/cation_transpt"/>
</dbReference>
<dbReference type="SUPFAM" id="SSF51905">
    <property type="entry name" value="FAD/NAD(P)-binding domain"/>
    <property type="match status" value="1"/>
</dbReference>
<comment type="caution">
    <text evidence="3">The sequence shown here is derived from an EMBL/GenBank/DDBJ whole genome shotgun (WGS) entry which is preliminary data.</text>
</comment>
<organism evidence="3 4">
    <name type="scientific">Paenibacillus spiritus</name>
    <dbReference type="NCBI Taxonomy" id="2496557"/>
    <lineage>
        <taxon>Bacteria</taxon>
        <taxon>Bacillati</taxon>
        <taxon>Bacillota</taxon>
        <taxon>Bacilli</taxon>
        <taxon>Bacillales</taxon>
        <taxon>Paenibacillaceae</taxon>
        <taxon>Paenibacillus</taxon>
    </lineage>
</organism>
<reference evidence="3 4" key="1">
    <citation type="submission" date="2019-09" db="EMBL/GenBank/DDBJ databases">
        <title>Bacillus ochoae sp. nov., Paenibacillus whitsoniae sp. nov., Paenibacillus spiritus sp. nov. Isolated from the Mars Exploration Rover during spacecraft assembly.</title>
        <authorList>
            <person name="Seuylemezian A."/>
            <person name="Vaishampayan P."/>
        </authorList>
    </citation>
    <scope>NUCLEOTIDE SEQUENCE [LARGE SCALE GENOMIC DNA]</scope>
    <source>
        <strain evidence="3 4">MER_111</strain>
    </source>
</reference>
<proteinExistence type="predicted"/>
<dbReference type="OrthoDB" id="9778740at2"/>
<dbReference type="Pfam" id="PF13454">
    <property type="entry name" value="NAD_binding_9"/>
    <property type="match status" value="1"/>
</dbReference>
<dbReference type="PANTHER" id="PTHR43539">
    <property type="entry name" value="FLAVIN-BINDING MONOOXYGENASE-LIKE PROTEIN (AFU_ORTHOLOGUE AFUA_4G09220)"/>
    <property type="match status" value="1"/>
</dbReference>
<dbReference type="GO" id="GO:0004497">
    <property type="term" value="F:monooxygenase activity"/>
    <property type="evidence" value="ECO:0007669"/>
    <property type="project" value="TreeGrafter"/>
</dbReference>
<keyword evidence="1" id="KW-0560">Oxidoreductase</keyword>
<dbReference type="InterPro" id="IPR036188">
    <property type="entry name" value="FAD/NAD-bd_sf"/>
</dbReference>
<evidence type="ECO:0000313" key="3">
    <source>
        <dbReference type="EMBL" id="KAA8999754.1"/>
    </source>
</evidence>
<keyword evidence="4" id="KW-1185">Reference proteome</keyword>
<feature type="domain" description="FAD-dependent urate hydroxylase HpyO/Asp monooxygenase CreE-like FAD/NAD(P)-binding" evidence="2">
    <location>
        <begin position="39"/>
        <end position="184"/>
    </location>
</feature>
<dbReference type="AlphaFoldDB" id="A0A5J5G0A8"/>
<gene>
    <name evidence="3" type="ORF">F4V43_15635</name>
</gene>
<evidence type="ECO:0000256" key="1">
    <source>
        <dbReference type="ARBA" id="ARBA00023002"/>
    </source>
</evidence>
<evidence type="ECO:0000313" key="4">
    <source>
        <dbReference type="Proteomes" id="UP000367750"/>
    </source>
</evidence>
<dbReference type="EMBL" id="VYKK01000022">
    <property type="protein sequence ID" value="KAA8999754.1"/>
    <property type="molecule type" value="Genomic_DNA"/>
</dbReference>
<dbReference type="RefSeq" id="WP_150459186.1">
    <property type="nucleotide sequence ID" value="NZ_VYKK01000022.1"/>
</dbReference>